<evidence type="ECO:0000313" key="4">
    <source>
        <dbReference type="EMBL" id="KAJ8304845.1"/>
    </source>
</evidence>
<reference evidence="4 5" key="1">
    <citation type="submission" date="2022-12" db="EMBL/GenBank/DDBJ databases">
        <title>Chromosome-level genome of Tegillarca granosa.</title>
        <authorList>
            <person name="Kim J."/>
        </authorList>
    </citation>
    <scope>NUCLEOTIDE SEQUENCE [LARGE SCALE GENOMIC DNA]</scope>
    <source>
        <strain evidence="4">Teg-2019</strain>
        <tissue evidence="4">Adductor muscle</tissue>
    </source>
</reference>
<name>A0ABQ9EN72_TEGGR</name>
<evidence type="ECO:0000313" key="5">
    <source>
        <dbReference type="Proteomes" id="UP001217089"/>
    </source>
</evidence>
<protein>
    <recommendedName>
        <fullName evidence="6">Coiled-coil domain-containing protein 112</fullName>
    </recommendedName>
</protein>
<feature type="coiled-coil region" evidence="2">
    <location>
        <begin position="274"/>
        <end position="301"/>
    </location>
</feature>
<comment type="caution">
    <text evidence="4">The sequence shown here is derived from an EMBL/GenBank/DDBJ whole genome shotgun (WGS) entry which is preliminary data.</text>
</comment>
<feature type="region of interest" description="Disordered" evidence="3">
    <location>
        <begin position="322"/>
        <end position="348"/>
    </location>
</feature>
<dbReference type="Proteomes" id="UP001217089">
    <property type="component" value="Unassembled WGS sequence"/>
</dbReference>
<dbReference type="PANTHER" id="PTHR21549">
    <property type="entry name" value="MUTATED IN BLADDER CANCER 1"/>
    <property type="match status" value="1"/>
</dbReference>
<evidence type="ECO:0000256" key="3">
    <source>
        <dbReference type="SAM" id="MobiDB-lite"/>
    </source>
</evidence>
<evidence type="ECO:0000256" key="1">
    <source>
        <dbReference type="ARBA" id="ARBA00023054"/>
    </source>
</evidence>
<dbReference type="PANTHER" id="PTHR21549:SF0">
    <property type="entry name" value="COILED-COIL DOMAIN-CONTAINING PROTEIN 112"/>
    <property type="match status" value="1"/>
</dbReference>
<accession>A0ABQ9EN72</accession>
<keyword evidence="1 2" id="KW-0175">Coiled coil</keyword>
<gene>
    <name evidence="4" type="ORF">KUTeg_018428</name>
</gene>
<dbReference type="InterPro" id="IPR039902">
    <property type="entry name" value="CCDC148/CCDC112"/>
</dbReference>
<sequence>MIIFCCRILALEREKGTHIYSKRSDFRNDFSQLEEIDRKQTTERKTEQIKLKQQLEKISHMVKRFHMELRDVKPTPESSARDITKDLPPEVAAYEKFLEQTGGLRGGWDEYDHQTFLKFRQRYQGRQIFLTHLLPAIPTKTEEEINDHEEWYQEYLFLNDRKKDSIKKWRKKKEEEKDDMMSHVGQEEEEEKEDAKLLKYKEQIEMEKRERFSQLNAYKMEVKARVEEHKQRRLQEQELIRQEEELWEREQKERQRQLSARELVKFRERDQKIVQKKIIKAKTKEEELKEKEKRLERLKGQVSFKLFQVEVEVERDPNRLLKPTAGWKQRTKEIGPSGSGPVLHMPHR</sequence>
<organism evidence="4 5">
    <name type="scientific">Tegillarca granosa</name>
    <name type="common">Malaysian cockle</name>
    <name type="synonym">Anadara granosa</name>
    <dbReference type="NCBI Taxonomy" id="220873"/>
    <lineage>
        <taxon>Eukaryota</taxon>
        <taxon>Metazoa</taxon>
        <taxon>Spiralia</taxon>
        <taxon>Lophotrochozoa</taxon>
        <taxon>Mollusca</taxon>
        <taxon>Bivalvia</taxon>
        <taxon>Autobranchia</taxon>
        <taxon>Pteriomorphia</taxon>
        <taxon>Arcoida</taxon>
        <taxon>Arcoidea</taxon>
        <taxon>Arcidae</taxon>
        <taxon>Tegillarca</taxon>
    </lineage>
</organism>
<keyword evidence="5" id="KW-1185">Reference proteome</keyword>
<proteinExistence type="predicted"/>
<evidence type="ECO:0008006" key="6">
    <source>
        <dbReference type="Google" id="ProtNLM"/>
    </source>
</evidence>
<feature type="coiled-coil region" evidence="2">
    <location>
        <begin position="159"/>
        <end position="246"/>
    </location>
</feature>
<dbReference type="EMBL" id="JARBDR010000903">
    <property type="protein sequence ID" value="KAJ8304845.1"/>
    <property type="molecule type" value="Genomic_DNA"/>
</dbReference>
<evidence type="ECO:0000256" key="2">
    <source>
        <dbReference type="SAM" id="Coils"/>
    </source>
</evidence>